<dbReference type="Proteomes" id="UP001597168">
    <property type="component" value="Unassembled WGS sequence"/>
</dbReference>
<gene>
    <name evidence="2" type="ORF">ACFQ3T_36120</name>
</gene>
<evidence type="ECO:0000313" key="2">
    <source>
        <dbReference type="EMBL" id="MFD1152594.1"/>
    </source>
</evidence>
<feature type="compositionally biased region" description="Acidic residues" evidence="1">
    <location>
        <begin position="36"/>
        <end position="48"/>
    </location>
</feature>
<organism evidence="2 3">
    <name type="scientific">Saccharothrix hoggarensis</name>
    <dbReference type="NCBI Taxonomy" id="913853"/>
    <lineage>
        <taxon>Bacteria</taxon>
        <taxon>Bacillati</taxon>
        <taxon>Actinomycetota</taxon>
        <taxon>Actinomycetes</taxon>
        <taxon>Pseudonocardiales</taxon>
        <taxon>Pseudonocardiaceae</taxon>
        <taxon>Saccharothrix</taxon>
    </lineage>
</organism>
<proteinExistence type="predicted"/>
<evidence type="ECO:0000256" key="1">
    <source>
        <dbReference type="SAM" id="MobiDB-lite"/>
    </source>
</evidence>
<dbReference type="EMBL" id="JBHTLK010000443">
    <property type="protein sequence ID" value="MFD1152594.1"/>
    <property type="molecule type" value="Genomic_DNA"/>
</dbReference>
<protein>
    <recommendedName>
        <fullName evidence="4">Molecular chaperone DnaJ</fullName>
    </recommendedName>
</protein>
<accession>A0ABW3R6H6</accession>
<sequence>MECPQCMGDGVDRWFAGTPCEECEGSGEVDPAAYSDEWDDEDDDYEDD</sequence>
<keyword evidence="3" id="KW-1185">Reference proteome</keyword>
<evidence type="ECO:0000313" key="3">
    <source>
        <dbReference type="Proteomes" id="UP001597168"/>
    </source>
</evidence>
<feature type="region of interest" description="Disordered" evidence="1">
    <location>
        <begin position="22"/>
        <end position="48"/>
    </location>
</feature>
<reference evidence="3" key="1">
    <citation type="journal article" date="2019" name="Int. J. Syst. Evol. Microbiol.">
        <title>The Global Catalogue of Microorganisms (GCM) 10K type strain sequencing project: providing services to taxonomists for standard genome sequencing and annotation.</title>
        <authorList>
            <consortium name="The Broad Institute Genomics Platform"/>
            <consortium name="The Broad Institute Genome Sequencing Center for Infectious Disease"/>
            <person name="Wu L."/>
            <person name="Ma J."/>
        </authorList>
    </citation>
    <scope>NUCLEOTIDE SEQUENCE [LARGE SCALE GENOMIC DNA]</scope>
    <source>
        <strain evidence="3">CCUG 60214</strain>
    </source>
</reference>
<comment type="caution">
    <text evidence="2">The sequence shown here is derived from an EMBL/GenBank/DDBJ whole genome shotgun (WGS) entry which is preliminary data.</text>
</comment>
<dbReference type="Gene3D" id="6.20.20.10">
    <property type="match status" value="1"/>
</dbReference>
<name>A0ABW3R6H6_9PSEU</name>
<evidence type="ECO:0008006" key="4">
    <source>
        <dbReference type="Google" id="ProtNLM"/>
    </source>
</evidence>
<dbReference type="SUPFAM" id="SSF57938">
    <property type="entry name" value="DnaJ/Hsp40 cysteine-rich domain"/>
    <property type="match status" value="1"/>
</dbReference>
<dbReference type="InterPro" id="IPR036410">
    <property type="entry name" value="HSP_DnaJ_Cys-rich_dom_sf"/>
</dbReference>